<dbReference type="Pfam" id="PF02674">
    <property type="entry name" value="Colicin_V"/>
    <property type="match status" value="1"/>
</dbReference>
<organism evidence="6 7">
    <name type="scientific">Fructobacillus ficulneus</name>
    <dbReference type="NCBI Taxonomy" id="157463"/>
    <lineage>
        <taxon>Bacteria</taxon>
        <taxon>Bacillati</taxon>
        <taxon>Bacillota</taxon>
        <taxon>Bacilli</taxon>
        <taxon>Lactobacillales</taxon>
        <taxon>Lactobacillaceae</taxon>
        <taxon>Fructobacillus</taxon>
    </lineage>
</organism>
<evidence type="ECO:0000313" key="6">
    <source>
        <dbReference type="EMBL" id="GAO99737.1"/>
    </source>
</evidence>
<dbReference type="OrthoDB" id="2143375at2"/>
<keyword evidence="7" id="KW-1185">Reference proteome</keyword>
<dbReference type="PANTHER" id="PTHR37306:SF1">
    <property type="entry name" value="COLICIN V PRODUCTION PROTEIN"/>
    <property type="match status" value="1"/>
</dbReference>
<feature type="transmembrane region" description="Helical" evidence="5">
    <location>
        <begin position="115"/>
        <end position="139"/>
    </location>
</feature>
<gene>
    <name evidence="6" type="ORF">FFIC_240100</name>
</gene>
<dbReference type="GO" id="GO:0009403">
    <property type="term" value="P:toxin biosynthetic process"/>
    <property type="evidence" value="ECO:0007669"/>
    <property type="project" value="InterPro"/>
</dbReference>
<feature type="transmembrane region" description="Helical" evidence="5">
    <location>
        <begin position="75"/>
        <end position="95"/>
    </location>
</feature>
<dbReference type="EMBL" id="DF968001">
    <property type="protein sequence ID" value="GAO99737.1"/>
    <property type="molecule type" value="Genomic_DNA"/>
</dbReference>
<dbReference type="InterPro" id="IPR003825">
    <property type="entry name" value="Colicin-V_CvpA"/>
</dbReference>
<dbReference type="Proteomes" id="UP000253891">
    <property type="component" value="Unassembled WGS sequence"/>
</dbReference>
<sequence>MILSIVVIIFILLMFYSGYQEGIVHVLARLALFALVFYMATILSKPLAGVFENWVSGQFARPGVPQEVSRQGTQFLSSGLAFAVVMSVGSMLGHFLLRPIRFVRRLPILGSLDGILGGLLYLALGVFLSFLILQVLSVIPNEWLQMQFSQSSFLNSFLNKTPVLADQIYQWWLN</sequence>
<evidence type="ECO:0000313" key="7">
    <source>
        <dbReference type="Proteomes" id="UP000253891"/>
    </source>
</evidence>
<reference evidence="6 7" key="1">
    <citation type="journal article" date="2015" name="BMC Genomics">
        <title>Comparative genomics of Fructobacillus spp. and Leuconostoc spp. reveals niche-specific evolution of Fructobacillus spp.</title>
        <authorList>
            <person name="Endo A."/>
            <person name="Tanizawa Y."/>
            <person name="Tanaka N."/>
            <person name="Maeno S."/>
            <person name="Kumar H."/>
            <person name="Shiwa Y."/>
            <person name="Okada S."/>
            <person name="Yoshikawa H."/>
            <person name="Dicks L."/>
            <person name="Nakagawa J."/>
            <person name="Arita M."/>
        </authorList>
    </citation>
    <scope>NUCLEOTIDE SEQUENCE [LARGE SCALE GENOMIC DNA]</scope>
    <source>
        <strain evidence="6 7">JCM 12225</strain>
    </source>
</reference>
<dbReference type="AlphaFoldDB" id="A0A0K8MGZ1"/>
<comment type="subcellular location">
    <subcellularLocation>
        <location evidence="1">Membrane</location>
        <topology evidence="1">Multi-pass membrane protein</topology>
    </subcellularLocation>
</comment>
<evidence type="ECO:0000256" key="2">
    <source>
        <dbReference type="ARBA" id="ARBA00022692"/>
    </source>
</evidence>
<proteinExistence type="predicted"/>
<dbReference type="STRING" id="157463.GCA_001047075_00654"/>
<dbReference type="RefSeq" id="WP_061993132.1">
    <property type="nucleotide sequence ID" value="NZ_DF968001.1"/>
</dbReference>
<evidence type="ECO:0000256" key="3">
    <source>
        <dbReference type="ARBA" id="ARBA00022989"/>
    </source>
</evidence>
<feature type="transmembrane region" description="Helical" evidence="5">
    <location>
        <begin position="30"/>
        <end position="55"/>
    </location>
</feature>
<evidence type="ECO:0000256" key="4">
    <source>
        <dbReference type="ARBA" id="ARBA00023136"/>
    </source>
</evidence>
<protein>
    <submittedName>
        <fullName evidence="6">Colicin V production protein</fullName>
    </submittedName>
</protein>
<dbReference type="GO" id="GO:0016020">
    <property type="term" value="C:membrane"/>
    <property type="evidence" value="ECO:0007669"/>
    <property type="project" value="UniProtKB-SubCell"/>
</dbReference>
<dbReference type="PANTHER" id="PTHR37306">
    <property type="entry name" value="COLICIN V PRODUCTION PROTEIN"/>
    <property type="match status" value="1"/>
</dbReference>
<name>A0A0K8MGZ1_9LACO</name>
<keyword evidence="4 5" id="KW-0472">Membrane</keyword>
<accession>A0A0K8MGZ1</accession>
<evidence type="ECO:0000256" key="1">
    <source>
        <dbReference type="ARBA" id="ARBA00004141"/>
    </source>
</evidence>
<keyword evidence="2 5" id="KW-0812">Transmembrane</keyword>
<evidence type="ECO:0000256" key="5">
    <source>
        <dbReference type="SAM" id="Phobius"/>
    </source>
</evidence>
<keyword evidence="3 5" id="KW-1133">Transmembrane helix</keyword>